<dbReference type="PANTHER" id="PTHR46618:SF1">
    <property type="entry name" value="ARMADILLO REPEAT-CONTAINING PROTEIN 3"/>
    <property type="match status" value="1"/>
</dbReference>
<feature type="region of interest" description="Disordered" evidence="2">
    <location>
        <begin position="106"/>
        <end position="126"/>
    </location>
</feature>
<gene>
    <name evidence="4" type="ORF">NQ314_010467</name>
</gene>
<keyword evidence="5" id="KW-1185">Reference proteome</keyword>
<comment type="caution">
    <text evidence="4">The sequence shown here is derived from an EMBL/GenBank/DDBJ whole genome shotgun (WGS) entry which is preliminary data.</text>
</comment>
<dbReference type="EMBL" id="JANEYF010002891">
    <property type="protein sequence ID" value="KAJ8941209.1"/>
    <property type="molecule type" value="Genomic_DNA"/>
</dbReference>
<name>A0AAV8XQ37_9CUCU</name>
<keyword evidence="1" id="KW-0677">Repeat</keyword>
<sequence length="294" mass="33577">MSFLQNKLIAVLKSLPDTIKSRAPLITKILSLTYNLHLPLKFFEMNRLDMTDKIGNKFYIVSGPVRGYFPFLEILEAEKYSTTYTIYIVDYTYEIVKTTDQESLRSESLSSSNRSSRTSRSSGLSDSLCQSPFDINYGMLSPDHFLPKYIYHISKYLATEDSIQNKIKILAEYVDTLLCGPKAEYTIAQKIHRFKLHIESLKTKLGTNMIPIGFLRIGFHCERALLFKAIADKSCIPTSLVKGRSKLYWNEVALFDSKCNDDTLTFYVVDLMDNVGKLLKVGSRDANQYCNIKA</sequence>
<reference evidence="4" key="1">
    <citation type="journal article" date="2023" name="Insect Mol. Biol.">
        <title>Genome sequencing provides insights into the evolution of gene families encoding plant cell wall-degrading enzymes in longhorned beetles.</title>
        <authorList>
            <person name="Shin N.R."/>
            <person name="Okamura Y."/>
            <person name="Kirsch R."/>
            <person name="Pauchet Y."/>
        </authorList>
    </citation>
    <scope>NUCLEOTIDE SEQUENCE</scope>
    <source>
        <strain evidence="4">RBIC_L_NR</strain>
    </source>
</reference>
<dbReference type="Pfam" id="PF14381">
    <property type="entry name" value="EDR1_CTR1_ARMC3_pept"/>
    <property type="match status" value="1"/>
</dbReference>
<dbReference type="InterPro" id="IPR052441">
    <property type="entry name" value="Armadillo-Ser/Thr_Kinase"/>
</dbReference>
<evidence type="ECO:0000259" key="3">
    <source>
        <dbReference type="Pfam" id="PF14381"/>
    </source>
</evidence>
<organism evidence="4 5">
    <name type="scientific">Rhamnusium bicolor</name>
    <dbReference type="NCBI Taxonomy" id="1586634"/>
    <lineage>
        <taxon>Eukaryota</taxon>
        <taxon>Metazoa</taxon>
        <taxon>Ecdysozoa</taxon>
        <taxon>Arthropoda</taxon>
        <taxon>Hexapoda</taxon>
        <taxon>Insecta</taxon>
        <taxon>Pterygota</taxon>
        <taxon>Neoptera</taxon>
        <taxon>Endopterygota</taxon>
        <taxon>Coleoptera</taxon>
        <taxon>Polyphaga</taxon>
        <taxon>Cucujiformia</taxon>
        <taxon>Chrysomeloidea</taxon>
        <taxon>Cerambycidae</taxon>
        <taxon>Lepturinae</taxon>
        <taxon>Rhagiini</taxon>
        <taxon>Rhamnusium</taxon>
    </lineage>
</organism>
<dbReference type="PANTHER" id="PTHR46618">
    <property type="entry name" value="ARMADILLO REPEAT-CONTAINING PROTEIN 3"/>
    <property type="match status" value="1"/>
</dbReference>
<protein>
    <recommendedName>
        <fullName evidence="3">EDR1/CTR1/ARMC3-like peptidase-like domain-containing protein</fullName>
    </recommendedName>
</protein>
<dbReference type="InterPro" id="IPR055164">
    <property type="entry name" value="EDR1/CTR1/ARMC3-like_pept-like"/>
</dbReference>
<proteinExistence type="predicted"/>
<dbReference type="Proteomes" id="UP001162156">
    <property type="component" value="Unassembled WGS sequence"/>
</dbReference>
<feature type="domain" description="EDR1/CTR1/ARMC3-like peptidase-like" evidence="3">
    <location>
        <begin position="157"/>
        <end position="278"/>
    </location>
</feature>
<evidence type="ECO:0000313" key="4">
    <source>
        <dbReference type="EMBL" id="KAJ8941209.1"/>
    </source>
</evidence>
<evidence type="ECO:0000256" key="2">
    <source>
        <dbReference type="SAM" id="MobiDB-lite"/>
    </source>
</evidence>
<dbReference type="AlphaFoldDB" id="A0AAV8XQ37"/>
<evidence type="ECO:0000313" key="5">
    <source>
        <dbReference type="Proteomes" id="UP001162156"/>
    </source>
</evidence>
<accession>A0AAV8XQ37</accession>
<evidence type="ECO:0000256" key="1">
    <source>
        <dbReference type="ARBA" id="ARBA00022737"/>
    </source>
</evidence>